<protein>
    <submittedName>
        <fullName evidence="1">Uncharacterized protein</fullName>
    </submittedName>
</protein>
<accession>A0A267ENC4</accession>
<evidence type="ECO:0000313" key="2">
    <source>
        <dbReference type="Proteomes" id="UP000215902"/>
    </source>
</evidence>
<keyword evidence="2" id="KW-1185">Reference proteome</keyword>
<evidence type="ECO:0000313" key="1">
    <source>
        <dbReference type="EMBL" id="PAA62981.1"/>
    </source>
</evidence>
<dbReference type="AlphaFoldDB" id="A0A267ENC4"/>
<reference evidence="1 2" key="1">
    <citation type="submission" date="2017-06" db="EMBL/GenBank/DDBJ databases">
        <title>A platform for efficient transgenesis in Macrostomum lignano, a flatworm model organism for stem cell research.</title>
        <authorList>
            <person name="Berezikov E."/>
        </authorList>
    </citation>
    <scope>NUCLEOTIDE SEQUENCE [LARGE SCALE GENOMIC DNA]</scope>
    <source>
        <strain evidence="1">DV1</strain>
        <tissue evidence="1">Whole organism</tissue>
    </source>
</reference>
<gene>
    <name evidence="1" type="ORF">BOX15_Mlig023724g1</name>
</gene>
<name>A0A267ENC4_9PLAT</name>
<dbReference type="EMBL" id="NIVC01001883">
    <property type="protein sequence ID" value="PAA62981.1"/>
    <property type="molecule type" value="Genomic_DNA"/>
</dbReference>
<sequence>RPQLGIKVQLFSQTSHASARQAGLDPSRAQAIAEMPRLPTAAAFGLLLLLLGPRLQAATSQSSEDATAAVNLAADYILRTDLFKALAEVDLPAEISLPGFIKIVNLHVAGLDNVSRSCSLQLKPLGGSLAEAKTCVHIRSVRGAFQVKLLGQPLVFVKIHIADFRARVTLQADLSPGGAISLKYFDAWLSPIQVTNNGLVGDLVSKALQVEAVREQIRLTVADQLGRKIREALKSVALPA</sequence>
<organism evidence="1 2">
    <name type="scientific">Macrostomum lignano</name>
    <dbReference type="NCBI Taxonomy" id="282301"/>
    <lineage>
        <taxon>Eukaryota</taxon>
        <taxon>Metazoa</taxon>
        <taxon>Spiralia</taxon>
        <taxon>Lophotrochozoa</taxon>
        <taxon>Platyhelminthes</taxon>
        <taxon>Rhabditophora</taxon>
        <taxon>Macrostomorpha</taxon>
        <taxon>Macrostomida</taxon>
        <taxon>Macrostomidae</taxon>
        <taxon>Macrostomum</taxon>
    </lineage>
</organism>
<comment type="caution">
    <text evidence="1">The sequence shown here is derived from an EMBL/GenBank/DDBJ whole genome shotgun (WGS) entry which is preliminary data.</text>
</comment>
<proteinExistence type="predicted"/>
<dbReference type="Proteomes" id="UP000215902">
    <property type="component" value="Unassembled WGS sequence"/>
</dbReference>
<feature type="non-terminal residue" evidence="1">
    <location>
        <position position="1"/>
    </location>
</feature>